<evidence type="ECO:0000313" key="4">
    <source>
        <dbReference type="EMBL" id="SHI70968.1"/>
    </source>
</evidence>
<reference evidence="4 5" key="1">
    <citation type="submission" date="2016-11" db="EMBL/GenBank/DDBJ databases">
        <authorList>
            <person name="Jaros S."/>
            <person name="Januszkiewicz K."/>
            <person name="Wedrychowicz H."/>
        </authorList>
    </citation>
    <scope>NUCLEOTIDE SEQUENCE [LARGE SCALE GENOMIC DNA]</scope>
    <source>
        <strain evidence="4 5">DSM 21758</strain>
    </source>
</reference>
<gene>
    <name evidence="4" type="ORF">SAMN02745163_00690</name>
</gene>
<dbReference type="InterPro" id="IPR009061">
    <property type="entry name" value="DNA-bd_dom_put_sf"/>
</dbReference>
<dbReference type="RefSeq" id="WP_072985274.1">
    <property type="nucleotide sequence ID" value="NZ_FQZB01000004.1"/>
</dbReference>
<dbReference type="OrthoDB" id="9773308at2"/>
<keyword evidence="5" id="KW-1185">Reference proteome</keyword>
<name>A0A1M6DD88_9CLOT</name>
<evidence type="ECO:0000313" key="5">
    <source>
        <dbReference type="Proteomes" id="UP000184310"/>
    </source>
</evidence>
<dbReference type="InterPro" id="IPR010499">
    <property type="entry name" value="AraC_E-bd"/>
</dbReference>
<dbReference type="PANTHER" id="PTHR30204:SF85">
    <property type="entry name" value="MULTIDRUG-EFFLUX TRANSPORTER 2 REGULATOR"/>
    <property type="match status" value="1"/>
</dbReference>
<dbReference type="InterPro" id="IPR000551">
    <property type="entry name" value="MerR-type_HTH_dom"/>
</dbReference>
<dbReference type="Gene3D" id="1.10.1660.10">
    <property type="match status" value="1"/>
</dbReference>
<dbReference type="SUPFAM" id="SSF55136">
    <property type="entry name" value="Probable bacterial effector-binding domain"/>
    <property type="match status" value="1"/>
</dbReference>
<proteinExistence type="predicted"/>
<dbReference type="InterPro" id="IPR011256">
    <property type="entry name" value="Reg_factor_effector_dom_sf"/>
</dbReference>
<sequence length="275" mass="32035">MNSSKKYFATGEFAKLCDISKQTLIYYDNIGIFKPAYKDENNFRFYALSQYDTICTLITLRDVGMSLEDIRSYLDKRTPQKAVDMLTNEYKKIEKKIQELDDISRNIKNKIDVINKGIKIGLNNAIYIKEMETESLILNRFRCNSETDIIFNAMELIKYCNENKIYSGYSLGATVSKENIINKRYTKISSLFIKVDKSIKSEKITIKPKGLYACINHIGSYETTFKSYDRLLKYIEENGYDVDGDSYEWTLFDSLIVKSEDEYLTEINIPIRKAI</sequence>
<accession>A0A1M6DD88</accession>
<keyword evidence="2" id="KW-0175">Coiled coil</keyword>
<evidence type="ECO:0000259" key="3">
    <source>
        <dbReference type="PROSITE" id="PS50937"/>
    </source>
</evidence>
<protein>
    <submittedName>
        <fullName evidence="4">Effector-binding domain-containing protein</fullName>
    </submittedName>
</protein>
<dbReference type="PROSITE" id="PS50937">
    <property type="entry name" value="HTH_MERR_2"/>
    <property type="match status" value="1"/>
</dbReference>
<evidence type="ECO:0000256" key="1">
    <source>
        <dbReference type="ARBA" id="ARBA00023125"/>
    </source>
</evidence>
<organism evidence="4 5">
    <name type="scientific">Clostridium cavendishii DSM 21758</name>
    <dbReference type="NCBI Taxonomy" id="1121302"/>
    <lineage>
        <taxon>Bacteria</taxon>
        <taxon>Bacillati</taxon>
        <taxon>Bacillota</taxon>
        <taxon>Clostridia</taxon>
        <taxon>Eubacteriales</taxon>
        <taxon>Clostridiaceae</taxon>
        <taxon>Clostridium</taxon>
    </lineage>
</organism>
<keyword evidence="1" id="KW-0238">DNA-binding</keyword>
<dbReference type="Gene3D" id="3.20.80.10">
    <property type="entry name" value="Regulatory factor, effector binding domain"/>
    <property type="match status" value="1"/>
</dbReference>
<dbReference type="GO" id="GO:0003700">
    <property type="term" value="F:DNA-binding transcription factor activity"/>
    <property type="evidence" value="ECO:0007669"/>
    <property type="project" value="InterPro"/>
</dbReference>
<dbReference type="InterPro" id="IPR047057">
    <property type="entry name" value="MerR_fam"/>
</dbReference>
<feature type="domain" description="HTH merR-type" evidence="3">
    <location>
        <begin position="7"/>
        <end position="76"/>
    </location>
</feature>
<dbReference type="Pfam" id="PF06445">
    <property type="entry name" value="GyrI-like"/>
    <property type="match status" value="1"/>
</dbReference>
<dbReference type="EMBL" id="FQZB01000004">
    <property type="protein sequence ID" value="SHI70968.1"/>
    <property type="molecule type" value="Genomic_DNA"/>
</dbReference>
<dbReference type="SUPFAM" id="SSF46955">
    <property type="entry name" value="Putative DNA-binding domain"/>
    <property type="match status" value="1"/>
</dbReference>
<dbReference type="SMART" id="SM00871">
    <property type="entry name" value="AraC_E_bind"/>
    <property type="match status" value="1"/>
</dbReference>
<feature type="coiled-coil region" evidence="2">
    <location>
        <begin position="83"/>
        <end position="110"/>
    </location>
</feature>
<dbReference type="GO" id="GO:0003677">
    <property type="term" value="F:DNA binding"/>
    <property type="evidence" value="ECO:0007669"/>
    <property type="project" value="UniProtKB-KW"/>
</dbReference>
<dbReference type="Proteomes" id="UP000184310">
    <property type="component" value="Unassembled WGS sequence"/>
</dbReference>
<dbReference type="SMART" id="SM00422">
    <property type="entry name" value="HTH_MERR"/>
    <property type="match status" value="1"/>
</dbReference>
<dbReference type="STRING" id="1121302.SAMN02745163_00690"/>
<dbReference type="AlphaFoldDB" id="A0A1M6DD88"/>
<dbReference type="PANTHER" id="PTHR30204">
    <property type="entry name" value="REDOX-CYCLING DRUG-SENSING TRANSCRIPTIONAL ACTIVATOR SOXR"/>
    <property type="match status" value="1"/>
</dbReference>
<evidence type="ECO:0000256" key="2">
    <source>
        <dbReference type="SAM" id="Coils"/>
    </source>
</evidence>
<dbReference type="InterPro" id="IPR029442">
    <property type="entry name" value="GyrI-like"/>
</dbReference>
<dbReference type="Pfam" id="PF13411">
    <property type="entry name" value="MerR_1"/>
    <property type="match status" value="1"/>
</dbReference>